<gene>
    <name evidence="22" type="ORF">Deia_01072</name>
</gene>
<dbReference type="Pfam" id="PF00361">
    <property type="entry name" value="Proton_antipo_M"/>
    <property type="match status" value="1"/>
</dbReference>
<keyword evidence="23" id="KW-1185">Reference proteome</keyword>
<name>A0A5B8XF00_9RICK</name>
<dbReference type="AlphaFoldDB" id="A0A5B8XF00"/>
<proteinExistence type="predicted"/>
<dbReference type="InterPro" id="IPR001750">
    <property type="entry name" value="ND/Mrp_TM"/>
</dbReference>
<dbReference type="PRINTS" id="PR01434">
    <property type="entry name" value="NADHDHGNASE5"/>
</dbReference>
<feature type="transmembrane region" description="Helical" evidence="18">
    <location>
        <begin position="6"/>
        <end position="24"/>
    </location>
</feature>
<evidence type="ECO:0000313" key="23">
    <source>
        <dbReference type="Proteomes" id="UP000321934"/>
    </source>
</evidence>
<evidence type="ECO:0000256" key="15">
    <source>
        <dbReference type="ARBA" id="ARBA00032795"/>
    </source>
</evidence>
<keyword evidence="10 18" id="KW-1133">Transmembrane helix</keyword>
<dbReference type="InterPro" id="IPR010934">
    <property type="entry name" value="NADH_DH_su5_C"/>
</dbReference>
<evidence type="ECO:0000313" key="22">
    <source>
        <dbReference type="EMBL" id="QED23853.1"/>
    </source>
</evidence>
<dbReference type="PANTHER" id="PTHR42829:SF2">
    <property type="entry name" value="NADH-UBIQUINONE OXIDOREDUCTASE CHAIN 5"/>
    <property type="match status" value="1"/>
</dbReference>
<dbReference type="NCBIfam" id="TIGR01974">
    <property type="entry name" value="NDH_I_L"/>
    <property type="match status" value="1"/>
</dbReference>
<evidence type="ECO:0000256" key="7">
    <source>
        <dbReference type="ARBA" id="ARBA00022692"/>
    </source>
</evidence>
<evidence type="ECO:0000256" key="16">
    <source>
        <dbReference type="ARBA" id="ARBA00049551"/>
    </source>
</evidence>
<evidence type="ECO:0000256" key="18">
    <source>
        <dbReference type="SAM" id="Phobius"/>
    </source>
</evidence>
<dbReference type="RefSeq" id="WP_146821287.1">
    <property type="nucleotide sequence ID" value="NZ_CP029077.1"/>
</dbReference>
<evidence type="ECO:0000256" key="3">
    <source>
        <dbReference type="ARBA" id="ARBA00019904"/>
    </source>
</evidence>
<dbReference type="GO" id="GO:0008137">
    <property type="term" value="F:NADH dehydrogenase (ubiquinone) activity"/>
    <property type="evidence" value="ECO:0007669"/>
    <property type="project" value="UniProtKB-EC"/>
</dbReference>
<feature type="transmembrane region" description="Helical" evidence="18">
    <location>
        <begin position="31"/>
        <end position="56"/>
    </location>
</feature>
<feature type="transmembrane region" description="Helical" evidence="18">
    <location>
        <begin position="254"/>
        <end position="278"/>
    </location>
</feature>
<dbReference type="InterPro" id="IPR001516">
    <property type="entry name" value="Proton_antipo_N"/>
</dbReference>
<organism evidence="22 23">
    <name type="scientific">Candidatus Deianiraea vastatrix</name>
    <dbReference type="NCBI Taxonomy" id="2163644"/>
    <lineage>
        <taxon>Bacteria</taxon>
        <taxon>Pseudomonadati</taxon>
        <taxon>Pseudomonadota</taxon>
        <taxon>Alphaproteobacteria</taxon>
        <taxon>Rickettsiales</taxon>
        <taxon>Candidatus Deianiraeaceae</taxon>
        <taxon>Candidatus Deianiraea</taxon>
    </lineage>
</organism>
<evidence type="ECO:0000256" key="2">
    <source>
        <dbReference type="ARBA" id="ARBA00012944"/>
    </source>
</evidence>
<evidence type="ECO:0000256" key="13">
    <source>
        <dbReference type="ARBA" id="ARBA00023136"/>
    </source>
</evidence>
<dbReference type="EC" id="7.1.1.2" evidence="2"/>
<evidence type="ECO:0000256" key="14">
    <source>
        <dbReference type="ARBA" id="ARBA00031571"/>
    </source>
</evidence>
<comment type="subcellular location">
    <subcellularLocation>
        <location evidence="1">Endomembrane system</location>
        <topology evidence="1">Multi-pass membrane protein</topology>
    </subcellularLocation>
    <subcellularLocation>
        <location evidence="17">Membrane</location>
        <topology evidence="17">Multi-pass membrane protein</topology>
    </subcellularLocation>
</comment>
<dbReference type="Proteomes" id="UP000321934">
    <property type="component" value="Chromosome"/>
</dbReference>
<sequence length="628" mass="70655">MIGLSLLILPAISSVLCLLINKIECKKSTQIIAFLSSTLIGISAIISLYIAYRIFFAREVFEYYHAFDWILLGKSYVSFGASITKISSLMVTLITFVSCLVHIYSTKYMHEEKYERFMINISFFTFCMICLVLSSNFLQLFFGWEGVGVASYLLINYYHRKNSANLASMKAFLTNRVADVFMIFGISMLLRDFGSLNFAQILSLENITQNTYQIGIFTNIDVICMTLFMGAMGKSAQIFLHIWLPDAMEGPTPVSALIHAATMVTAGVFMLCKCAVLFDNSPLTMNFITIIGSITAIFAASVAILQTDIKKIIAYSTCSQLGYMFMACGLGLYSGGFFHLLTHGFFKALLFLCAGSVILGMHHEQNIFHMGRDLYKKMPITCFAMIIGTLAICGIPPFAGFYSKDAILHAAATRGDFIASFAYICGNIVVFMTSFYSFRLIYVVFFGQKDAHHEAHESNIQILAPLFILAILSVISGHFLENVLHILRSDIIISENNAKIAELMEKNHESHLPLVISLFAISLASFLYLYKTDIPARIYSFLGKFTKFFENKWYFDELYSEIFVKPYIKIADYMGLKFDLMVNKVIVSNQADCVLNISNKTKRIQSGCINYYLIISVVTVIFMILLTL</sequence>
<evidence type="ECO:0000256" key="4">
    <source>
        <dbReference type="ARBA" id="ARBA00021096"/>
    </source>
</evidence>
<dbReference type="InterPro" id="IPR003945">
    <property type="entry name" value="NU5C-like"/>
</dbReference>
<dbReference type="Pfam" id="PF06455">
    <property type="entry name" value="NADH5_C"/>
    <property type="match status" value="1"/>
</dbReference>
<feature type="transmembrane region" description="Helical" evidence="18">
    <location>
        <begin position="117"/>
        <end position="135"/>
    </location>
</feature>
<dbReference type="GO" id="GO:0016020">
    <property type="term" value="C:membrane"/>
    <property type="evidence" value="ECO:0007669"/>
    <property type="project" value="UniProtKB-SubCell"/>
</dbReference>
<keyword evidence="6" id="KW-0679">Respiratory chain</keyword>
<dbReference type="OrthoDB" id="9811798at2"/>
<dbReference type="NCBIfam" id="NF005141">
    <property type="entry name" value="PRK06590.1"/>
    <property type="match status" value="1"/>
</dbReference>
<keyword evidence="11" id="KW-0520">NAD</keyword>
<feature type="domain" description="NADH-Ubiquinone oxidoreductase (complex I) chain 5 N-terminal" evidence="20">
    <location>
        <begin position="69"/>
        <end position="118"/>
    </location>
</feature>
<evidence type="ECO:0000259" key="19">
    <source>
        <dbReference type="Pfam" id="PF00361"/>
    </source>
</evidence>
<feature type="transmembrane region" description="Helical" evidence="18">
    <location>
        <begin position="340"/>
        <end position="359"/>
    </location>
</feature>
<feature type="transmembrane region" description="Helical" evidence="18">
    <location>
        <begin position="76"/>
        <end position="105"/>
    </location>
</feature>
<feature type="domain" description="NADH dehydrogenase subunit 5 C-terminal" evidence="21">
    <location>
        <begin position="436"/>
        <end position="626"/>
    </location>
</feature>
<feature type="transmembrane region" description="Helical" evidence="18">
    <location>
        <begin position="141"/>
        <end position="159"/>
    </location>
</feature>
<evidence type="ECO:0000256" key="8">
    <source>
        <dbReference type="ARBA" id="ARBA00022967"/>
    </source>
</evidence>
<keyword evidence="9" id="KW-0249">Electron transport</keyword>
<evidence type="ECO:0000256" key="9">
    <source>
        <dbReference type="ARBA" id="ARBA00022982"/>
    </source>
</evidence>
<evidence type="ECO:0000256" key="5">
    <source>
        <dbReference type="ARBA" id="ARBA00022448"/>
    </source>
</evidence>
<dbReference type="EMBL" id="CP029077">
    <property type="protein sequence ID" value="QED23853.1"/>
    <property type="molecule type" value="Genomic_DNA"/>
</dbReference>
<dbReference type="PRINTS" id="PR01435">
    <property type="entry name" value="NPOXDRDTASE5"/>
</dbReference>
<evidence type="ECO:0000259" key="20">
    <source>
        <dbReference type="Pfam" id="PF00662"/>
    </source>
</evidence>
<evidence type="ECO:0000256" key="17">
    <source>
        <dbReference type="RuleBase" id="RU000320"/>
    </source>
</evidence>
<keyword evidence="7 17" id="KW-0812">Transmembrane</keyword>
<keyword evidence="5" id="KW-0813">Transport</keyword>
<dbReference type="InterPro" id="IPR018393">
    <property type="entry name" value="NADHpl_OxRdtase_5_subgr"/>
</dbReference>
<dbReference type="GO" id="GO:0042773">
    <property type="term" value="P:ATP synthesis coupled electron transport"/>
    <property type="evidence" value="ECO:0007669"/>
    <property type="project" value="InterPro"/>
</dbReference>
<feature type="transmembrane region" description="Helical" evidence="18">
    <location>
        <begin position="462"/>
        <end position="480"/>
    </location>
</feature>
<feature type="transmembrane region" description="Helical" evidence="18">
    <location>
        <begin position="284"/>
        <end position="305"/>
    </location>
</feature>
<feature type="transmembrane region" description="Helical" evidence="18">
    <location>
        <begin position="421"/>
        <end position="442"/>
    </location>
</feature>
<accession>A0A5B8XF00</accession>
<comment type="catalytic activity">
    <reaction evidence="16">
        <text>a ubiquinone + NADH + 5 H(+)(in) = a ubiquinol + NAD(+) + 4 H(+)(out)</text>
        <dbReference type="Rhea" id="RHEA:29091"/>
        <dbReference type="Rhea" id="RHEA-COMP:9565"/>
        <dbReference type="Rhea" id="RHEA-COMP:9566"/>
        <dbReference type="ChEBI" id="CHEBI:15378"/>
        <dbReference type="ChEBI" id="CHEBI:16389"/>
        <dbReference type="ChEBI" id="CHEBI:17976"/>
        <dbReference type="ChEBI" id="CHEBI:57540"/>
        <dbReference type="ChEBI" id="CHEBI:57945"/>
        <dbReference type="EC" id="7.1.1.2"/>
    </reaction>
</comment>
<feature type="transmembrane region" description="Helical" evidence="18">
    <location>
        <begin position="312"/>
        <end position="334"/>
    </location>
</feature>
<evidence type="ECO:0000256" key="6">
    <source>
        <dbReference type="ARBA" id="ARBA00022660"/>
    </source>
</evidence>
<keyword evidence="8" id="KW-1278">Translocase</keyword>
<dbReference type="PANTHER" id="PTHR42829">
    <property type="entry name" value="NADH-UBIQUINONE OXIDOREDUCTASE CHAIN 5"/>
    <property type="match status" value="1"/>
</dbReference>
<evidence type="ECO:0000256" key="11">
    <source>
        <dbReference type="ARBA" id="ARBA00023027"/>
    </source>
</evidence>
<feature type="transmembrane region" description="Helical" evidence="18">
    <location>
        <begin position="210"/>
        <end position="233"/>
    </location>
</feature>
<keyword evidence="12" id="KW-0830">Ubiquinone</keyword>
<feature type="transmembrane region" description="Helical" evidence="18">
    <location>
        <begin position="512"/>
        <end position="530"/>
    </location>
</feature>
<evidence type="ECO:0000256" key="1">
    <source>
        <dbReference type="ARBA" id="ARBA00004127"/>
    </source>
</evidence>
<dbReference type="Gene3D" id="1.20.5.2700">
    <property type="match status" value="1"/>
</dbReference>
<dbReference type="Pfam" id="PF00662">
    <property type="entry name" value="Proton_antipo_N"/>
    <property type="match status" value="1"/>
</dbReference>
<evidence type="ECO:0000259" key="21">
    <source>
        <dbReference type="Pfam" id="PF06455"/>
    </source>
</evidence>
<reference evidence="22 23" key="1">
    <citation type="journal article" date="2019" name="ISME J.">
        <title>Deianiraea, an extracellular bacterium associated with the ciliate Paramecium, suggests an alternative scenario for the evolution of Rickettsiales.</title>
        <authorList>
            <person name="Castelli M."/>
            <person name="Sabaneyeva E."/>
            <person name="Lanzoni O."/>
            <person name="Lebedeva N."/>
            <person name="Floriano A.M."/>
            <person name="Gaiarsa S."/>
            <person name="Benken K."/>
            <person name="Modeo L."/>
            <person name="Bandi C."/>
            <person name="Potekhin A."/>
            <person name="Sassera D."/>
            <person name="Petroni G."/>
        </authorList>
    </citation>
    <scope>NUCLEOTIDE SEQUENCE [LARGE SCALE GENOMIC DNA]</scope>
    <source>
        <strain evidence="22">CyL4-1</strain>
    </source>
</reference>
<dbReference type="GO" id="GO:0015990">
    <property type="term" value="P:electron transport coupled proton transport"/>
    <property type="evidence" value="ECO:0007669"/>
    <property type="project" value="TreeGrafter"/>
</dbReference>
<dbReference type="GO" id="GO:0003954">
    <property type="term" value="F:NADH dehydrogenase activity"/>
    <property type="evidence" value="ECO:0007669"/>
    <property type="project" value="TreeGrafter"/>
</dbReference>
<dbReference type="GO" id="GO:0012505">
    <property type="term" value="C:endomembrane system"/>
    <property type="evidence" value="ECO:0007669"/>
    <property type="project" value="UniProtKB-SubCell"/>
</dbReference>
<feature type="transmembrane region" description="Helical" evidence="18">
    <location>
        <begin position="380"/>
        <end position="401"/>
    </location>
</feature>
<evidence type="ECO:0000256" key="12">
    <source>
        <dbReference type="ARBA" id="ARBA00023075"/>
    </source>
</evidence>
<protein>
    <recommendedName>
        <fullName evidence="3">NADH-quinone oxidoreductase subunit L</fullName>
        <ecNumber evidence="2">7.1.1.2</ecNumber>
    </recommendedName>
    <alternativeName>
        <fullName evidence="14">NADH dehydrogenase I subunit L</fullName>
    </alternativeName>
    <alternativeName>
        <fullName evidence="4">NADH-ubiquinone oxidoreductase chain 5</fullName>
    </alternativeName>
    <alternativeName>
        <fullName evidence="15">NDH-1 subunit L</fullName>
    </alternativeName>
</protein>
<evidence type="ECO:0000256" key="10">
    <source>
        <dbReference type="ARBA" id="ARBA00022989"/>
    </source>
</evidence>
<feature type="domain" description="NADH:quinone oxidoreductase/Mrp antiporter transmembrane" evidence="19">
    <location>
        <begin position="134"/>
        <end position="424"/>
    </location>
</feature>
<keyword evidence="13 18" id="KW-0472">Membrane</keyword>
<feature type="transmembrane region" description="Helical" evidence="18">
    <location>
        <begin position="609"/>
        <end position="627"/>
    </location>
</feature>